<keyword evidence="9" id="KW-0539">Nucleus</keyword>
<evidence type="ECO:0000256" key="3">
    <source>
        <dbReference type="ARBA" id="ARBA00022553"/>
    </source>
</evidence>
<dbReference type="PRINTS" id="PR00930">
    <property type="entry name" value="HIGHMOBLTYIY"/>
</dbReference>
<dbReference type="GO" id="GO:0005634">
    <property type="term" value="C:nucleus"/>
    <property type="evidence" value="ECO:0007669"/>
    <property type="project" value="UniProtKB-SubCell"/>
</dbReference>
<evidence type="ECO:0000256" key="8">
    <source>
        <dbReference type="ARBA" id="ARBA00023163"/>
    </source>
</evidence>
<dbReference type="SMART" id="SM00384">
    <property type="entry name" value="AT_hook"/>
    <property type="match status" value="3"/>
</dbReference>
<evidence type="ECO:0000256" key="10">
    <source>
        <dbReference type="SAM" id="MobiDB-lite"/>
    </source>
</evidence>
<dbReference type="AlphaFoldDB" id="A0A8C5QHN0"/>
<reference evidence="11" key="2">
    <citation type="submission" date="2025-09" db="UniProtKB">
        <authorList>
            <consortium name="Ensembl"/>
        </authorList>
    </citation>
    <scope>IDENTIFICATION</scope>
</reference>
<comment type="subcellular location">
    <subcellularLocation>
        <location evidence="1">Nucleus</location>
    </subcellularLocation>
</comment>
<dbReference type="Ensembl" id="ENSLLET00000039345.1">
    <property type="protein sequence ID" value="ENSLLEP00000037883.1"/>
    <property type="gene ID" value="ENSLLEG00000023994.1"/>
</dbReference>
<dbReference type="GO" id="GO:0010557">
    <property type="term" value="P:positive regulation of macromolecule biosynthetic process"/>
    <property type="evidence" value="ECO:0007669"/>
    <property type="project" value="UniProtKB-ARBA"/>
</dbReference>
<dbReference type="PRINTS" id="PR00929">
    <property type="entry name" value="ATHOOK"/>
</dbReference>
<evidence type="ECO:0000256" key="1">
    <source>
        <dbReference type="ARBA" id="ARBA00004123"/>
    </source>
</evidence>
<dbReference type="Proteomes" id="UP000694569">
    <property type="component" value="Unplaced"/>
</dbReference>
<dbReference type="InterPro" id="IPR017956">
    <property type="entry name" value="AT_hook_DNA-bd_motif"/>
</dbReference>
<evidence type="ECO:0000256" key="6">
    <source>
        <dbReference type="ARBA" id="ARBA00023015"/>
    </source>
</evidence>
<proteinExistence type="inferred from homology"/>
<sequence length="223" mass="23866">KVLCVCVTGPFNPGAVLVSHAAHTNTSPPSARFTHSTCGHAATHIAAAGAGSRVTSSGPGHLACPHPLPPSLPALCERRLSPWSSRCPRRSPPPLVSPGWQRQDARSGGFLQVQRIAMSSREGARQPPAGEQLASPSSQSPKRGRGRPRKPQKEPAAGEPSPKRPRGRPKGSKNKSPSKSAQKKEEASGEKRPRGRPRKWPQQEKKSGEEETEETSSQESEED</sequence>
<protein>
    <recommendedName>
        <fullName evidence="13">High mobility group AT-hook 2</fullName>
    </recommendedName>
</protein>
<organism evidence="11 12">
    <name type="scientific">Leptobrachium leishanense</name>
    <name type="common">Leishan spiny toad</name>
    <dbReference type="NCBI Taxonomy" id="445787"/>
    <lineage>
        <taxon>Eukaryota</taxon>
        <taxon>Metazoa</taxon>
        <taxon>Chordata</taxon>
        <taxon>Craniata</taxon>
        <taxon>Vertebrata</taxon>
        <taxon>Euteleostomi</taxon>
        <taxon>Amphibia</taxon>
        <taxon>Batrachia</taxon>
        <taxon>Anura</taxon>
        <taxon>Pelobatoidea</taxon>
        <taxon>Megophryidae</taxon>
        <taxon>Leptobrachium</taxon>
    </lineage>
</organism>
<evidence type="ECO:0000256" key="7">
    <source>
        <dbReference type="ARBA" id="ARBA00023125"/>
    </source>
</evidence>
<dbReference type="InterPro" id="IPR000116">
    <property type="entry name" value="HMGA"/>
</dbReference>
<comment type="similarity">
    <text evidence="2">Belongs to the HMGA family.</text>
</comment>
<keyword evidence="3" id="KW-0597">Phosphoprotein</keyword>
<keyword evidence="7" id="KW-0238">DNA-binding</keyword>
<dbReference type="GO" id="GO:0003677">
    <property type="term" value="F:DNA binding"/>
    <property type="evidence" value="ECO:0007669"/>
    <property type="project" value="UniProtKB-KW"/>
</dbReference>
<evidence type="ECO:0000256" key="2">
    <source>
        <dbReference type="ARBA" id="ARBA00010812"/>
    </source>
</evidence>
<keyword evidence="5" id="KW-0007">Acetylation</keyword>
<reference evidence="11" key="1">
    <citation type="submission" date="2025-08" db="UniProtKB">
        <authorList>
            <consortium name="Ensembl"/>
        </authorList>
    </citation>
    <scope>IDENTIFICATION</scope>
</reference>
<evidence type="ECO:0000256" key="4">
    <source>
        <dbReference type="ARBA" id="ARBA00022737"/>
    </source>
</evidence>
<feature type="compositionally biased region" description="Basic residues" evidence="10">
    <location>
        <begin position="163"/>
        <end position="173"/>
    </location>
</feature>
<keyword evidence="12" id="KW-1185">Reference proteome</keyword>
<dbReference type="GO" id="GO:0006355">
    <property type="term" value="P:regulation of DNA-templated transcription"/>
    <property type="evidence" value="ECO:0007669"/>
    <property type="project" value="InterPro"/>
</dbReference>
<keyword evidence="4" id="KW-0677">Repeat</keyword>
<evidence type="ECO:0000313" key="12">
    <source>
        <dbReference type="Proteomes" id="UP000694569"/>
    </source>
</evidence>
<feature type="region of interest" description="Disordered" evidence="10">
    <location>
        <begin position="83"/>
        <end position="106"/>
    </location>
</feature>
<feature type="compositionally biased region" description="Basic and acidic residues" evidence="10">
    <location>
        <begin position="182"/>
        <end position="192"/>
    </location>
</feature>
<dbReference type="PANTHER" id="PTHR23341:SF4">
    <property type="entry name" value="HIGH MOBILITY GROUP PROTEIN HMGI-C"/>
    <property type="match status" value="1"/>
</dbReference>
<dbReference type="GO" id="GO:0000785">
    <property type="term" value="C:chromatin"/>
    <property type="evidence" value="ECO:0007669"/>
    <property type="project" value="InterPro"/>
</dbReference>
<dbReference type="GO" id="GO:0003712">
    <property type="term" value="F:transcription coregulator activity"/>
    <property type="evidence" value="ECO:0007669"/>
    <property type="project" value="TreeGrafter"/>
</dbReference>
<dbReference type="GeneTree" id="ENSGT01000000214687"/>
<accession>A0A8C5QHN0</accession>
<keyword evidence="6" id="KW-0805">Transcription regulation</keyword>
<feature type="compositionally biased region" description="Acidic residues" evidence="10">
    <location>
        <begin position="210"/>
        <end position="223"/>
    </location>
</feature>
<evidence type="ECO:0000256" key="5">
    <source>
        <dbReference type="ARBA" id="ARBA00022990"/>
    </source>
</evidence>
<keyword evidence="8" id="KW-0804">Transcription</keyword>
<evidence type="ECO:0000256" key="9">
    <source>
        <dbReference type="ARBA" id="ARBA00023242"/>
    </source>
</evidence>
<evidence type="ECO:0000313" key="11">
    <source>
        <dbReference type="Ensembl" id="ENSLLEP00000037883.1"/>
    </source>
</evidence>
<dbReference type="PANTHER" id="PTHR23341">
    <property type="entry name" value="HIGH MOBILITY GROUP PROTEINS HMG-A AND C"/>
    <property type="match status" value="1"/>
</dbReference>
<feature type="region of interest" description="Disordered" evidence="10">
    <location>
        <begin position="119"/>
        <end position="223"/>
    </location>
</feature>
<dbReference type="OrthoDB" id="9946651at2759"/>
<name>A0A8C5QHN0_9ANUR</name>
<evidence type="ECO:0008006" key="13">
    <source>
        <dbReference type="Google" id="ProtNLM"/>
    </source>
</evidence>